<feature type="DNA-binding region" description="H-T-H motif" evidence="4">
    <location>
        <begin position="27"/>
        <end position="46"/>
    </location>
</feature>
<dbReference type="GO" id="GO:0003677">
    <property type="term" value="F:DNA binding"/>
    <property type="evidence" value="ECO:0007669"/>
    <property type="project" value="UniProtKB-UniRule"/>
</dbReference>
<evidence type="ECO:0000259" key="5">
    <source>
        <dbReference type="PROSITE" id="PS50977"/>
    </source>
</evidence>
<evidence type="ECO:0000313" key="6">
    <source>
        <dbReference type="EMBL" id="CRL10541.1"/>
    </source>
</evidence>
<dbReference type="SUPFAM" id="SSF48498">
    <property type="entry name" value="Tetracyclin repressor-like, C-terminal domain"/>
    <property type="match status" value="1"/>
</dbReference>
<dbReference type="AlphaFoldDB" id="A0A0H5D064"/>
<dbReference type="InterPro" id="IPR001647">
    <property type="entry name" value="HTH_TetR"/>
</dbReference>
<dbReference type="Proteomes" id="UP000043764">
    <property type="component" value="Unassembled WGS sequence"/>
</dbReference>
<dbReference type="SUPFAM" id="SSF46689">
    <property type="entry name" value="Homeodomain-like"/>
    <property type="match status" value="1"/>
</dbReference>
<keyword evidence="7" id="KW-1185">Reference proteome</keyword>
<evidence type="ECO:0000256" key="1">
    <source>
        <dbReference type="ARBA" id="ARBA00023015"/>
    </source>
</evidence>
<gene>
    <name evidence="6" type="primary">ttgR_1</name>
    <name evidence="6" type="ORF">NIT7321_01387</name>
</gene>
<accession>A0A0H5D064</accession>
<dbReference type="InterPro" id="IPR036271">
    <property type="entry name" value="Tet_transcr_reg_TetR-rel_C_sf"/>
</dbReference>
<evidence type="ECO:0000313" key="7">
    <source>
        <dbReference type="Proteomes" id="UP000043764"/>
    </source>
</evidence>
<evidence type="ECO:0000256" key="3">
    <source>
        <dbReference type="ARBA" id="ARBA00023163"/>
    </source>
</evidence>
<keyword evidence="3" id="KW-0804">Transcription</keyword>
<dbReference type="PROSITE" id="PS50977">
    <property type="entry name" value="HTH_TETR_2"/>
    <property type="match status" value="1"/>
</dbReference>
<protein>
    <submittedName>
        <fullName evidence="6">Toluene efflux pump ttgABC operon repressor</fullName>
    </submittedName>
</protein>
<dbReference type="PANTHER" id="PTHR47506:SF1">
    <property type="entry name" value="HTH-TYPE TRANSCRIPTIONAL REGULATOR YJDC"/>
    <property type="match status" value="1"/>
</dbReference>
<dbReference type="PRINTS" id="PR00455">
    <property type="entry name" value="HTHTETR"/>
</dbReference>
<dbReference type="EMBL" id="CVRL01000013">
    <property type="protein sequence ID" value="CRL10541.1"/>
    <property type="molecule type" value="Genomic_DNA"/>
</dbReference>
<sequence length="189" mass="20460">MMEQNTRTTLLDSAERAVRARGYDGFSYADLAEDVGIRKASIHYHFPTKSALSSALIDRYHSRFDAACSTIRASHATAAKQLSAMIDLYRDALAGGRQLCLCIAFTISKESLPADVMDKVGQFRAMVLAHLTAIFVQSQDDGTIRAADAPKEEARATLALLEGAHLAARAGEDIAIFGGSLSLLRKRLS</sequence>
<evidence type="ECO:0000256" key="2">
    <source>
        <dbReference type="ARBA" id="ARBA00023125"/>
    </source>
</evidence>
<feature type="domain" description="HTH tetR-type" evidence="5">
    <location>
        <begin position="4"/>
        <end position="64"/>
    </location>
</feature>
<evidence type="ECO:0000256" key="4">
    <source>
        <dbReference type="PROSITE-ProRule" id="PRU00335"/>
    </source>
</evidence>
<dbReference type="PANTHER" id="PTHR47506">
    <property type="entry name" value="TRANSCRIPTIONAL REGULATORY PROTEIN"/>
    <property type="match status" value="1"/>
</dbReference>
<keyword evidence="2 4" id="KW-0238">DNA-binding</keyword>
<proteinExistence type="predicted"/>
<reference evidence="7" key="1">
    <citation type="submission" date="2015-05" db="EMBL/GenBank/DDBJ databases">
        <authorList>
            <person name="Rodrigo-Torres Lidia"/>
            <person name="Arahal R.David."/>
        </authorList>
    </citation>
    <scope>NUCLEOTIDE SEQUENCE [LARGE SCALE GENOMIC DNA]</scope>
    <source>
        <strain evidence="7">CECT 7321</strain>
    </source>
</reference>
<keyword evidence="1" id="KW-0805">Transcription regulation</keyword>
<dbReference type="Pfam" id="PF00440">
    <property type="entry name" value="TetR_N"/>
    <property type="match status" value="1"/>
</dbReference>
<dbReference type="Gene3D" id="1.10.357.10">
    <property type="entry name" value="Tetracycline Repressor, domain 2"/>
    <property type="match status" value="1"/>
</dbReference>
<dbReference type="InterPro" id="IPR009057">
    <property type="entry name" value="Homeodomain-like_sf"/>
</dbReference>
<organism evidence="6 7">
    <name type="scientific">Phaeobacter italicus</name>
    <dbReference type="NCBI Taxonomy" id="481446"/>
    <lineage>
        <taxon>Bacteria</taxon>
        <taxon>Pseudomonadati</taxon>
        <taxon>Pseudomonadota</taxon>
        <taxon>Alphaproteobacteria</taxon>
        <taxon>Rhodobacterales</taxon>
        <taxon>Roseobacteraceae</taxon>
        <taxon>Phaeobacter</taxon>
    </lineage>
</organism>
<name>A0A0H5D064_9RHOB</name>
<dbReference type="STRING" id="481446.NIT7645_00129"/>